<feature type="region of interest" description="Disordered" evidence="1">
    <location>
        <begin position="1"/>
        <end position="21"/>
    </location>
</feature>
<evidence type="ECO:0000313" key="3">
    <source>
        <dbReference type="Proteomes" id="UP001596072"/>
    </source>
</evidence>
<reference evidence="3" key="1">
    <citation type="journal article" date="2019" name="Int. J. Syst. Evol. Microbiol.">
        <title>The Global Catalogue of Microorganisms (GCM) 10K type strain sequencing project: providing services to taxonomists for standard genome sequencing and annotation.</title>
        <authorList>
            <consortium name="The Broad Institute Genomics Platform"/>
            <consortium name="The Broad Institute Genome Sequencing Center for Infectious Disease"/>
            <person name="Wu L."/>
            <person name="Ma J."/>
        </authorList>
    </citation>
    <scope>NUCLEOTIDE SEQUENCE [LARGE SCALE GENOMIC DNA]</scope>
    <source>
        <strain evidence="3">YIM 94188</strain>
    </source>
</reference>
<dbReference type="RefSeq" id="WP_378527483.1">
    <property type="nucleotide sequence ID" value="NZ_JBHSNS010000009.1"/>
</dbReference>
<dbReference type="EMBL" id="JBHSNS010000009">
    <property type="protein sequence ID" value="MFC5730593.1"/>
    <property type="molecule type" value="Genomic_DNA"/>
</dbReference>
<comment type="caution">
    <text evidence="2">The sequence shown here is derived from an EMBL/GenBank/DDBJ whole genome shotgun (WGS) entry which is preliminary data.</text>
</comment>
<protein>
    <recommendedName>
        <fullName evidence="4">Small CPxCG-related zinc finger protein</fullName>
    </recommendedName>
</protein>
<feature type="compositionally biased region" description="Basic and acidic residues" evidence="1">
    <location>
        <begin position="65"/>
        <end position="74"/>
    </location>
</feature>
<keyword evidence="3" id="KW-1185">Reference proteome</keyword>
<accession>A0ABW0ZNC4</accession>
<name>A0ABW0ZNC4_9ACTN</name>
<gene>
    <name evidence="2" type="ORF">ACFPQB_16855</name>
</gene>
<dbReference type="Proteomes" id="UP001596072">
    <property type="component" value="Unassembled WGS sequence"/>
</dbReference>
<feature type="region of interest" description="Disordered" evidence="1">
    <location>
        <begin position="35"/>
        <end position="74"/>
    </location>
</feature>
<organism evidence="2 3">
    <name type="scientific">Nocardioides vastitatis</name>
    <dbReference type="NCBI Taxonomy" id="2568655"/>
    <lineage>
        <taxon>Bacteria</taxon>
        <taxon>Bacillati</taxon>
        <taxon>Actinomycetota</taxon>
        <taxon>Actinomycetes</taxon>
        <taxon>Propionibacteriales</taxon>
        <taxon>Nocardioidaceae</taxon>
        <taxon>Nocardioides</taxon>
    </lineage>
</organism>
<proteinExistence type="predicted"/>
<sequence length="74" mass="7916">MSEPGQPQTPRAGEEPEWPTHCEFCGTELESAVVDVTPDSDSEHRQTGSPGTVVAQDFCPNPDCPGKDVDRSSS</sequence>
<evidence type="ECO:0000256" key="1">
    <source>
        <dbReference type="SAM" id="MobiDB-lite"/>
    </source>
</evidence>
<evidence type="ECO:0000313" key="2">
    <source>
        <dbReference type="EMBL" id="MFC5730593.1"/>
    </source>
</evidence>
<evidence type="ECO:0008006" key="4">
    <source>
        <dbReference type="Google" id="ProtNLM"/>
    </source>
</evidence>